<dbReference type="Proteomes" id="UP000245626">
    <property type="component" value="Unassembled WGS sequence"/>
</dbReference>
<dbReference type="EMBL" id="KZ819732">
    <property type="protein sequence ID" value="PWN53300.1"/>
    <property type="molecule type" value="Genomic_DNA"/>
</dbReference>
<proteinExistence type="predicted"/>
<evidence type="ECO:0000313" key="1">
    <source>
        <dbReference type="EMBL" id="PWN53300.1"/>
    </source>
</evidence>
<reference evidence="1 2" key="1">
    <citation type="journal article" date="2018" name="Mol. Biol. Evol.">
        <title>Broad Genomic Sampling Reveals a Smut Pathogenic Ancestry of the Fungal Clade Ustilaginomycotina.</title>
        <authorList>
            <person name="Kijpornyongpan T."/>
            <person name="Mondo S.J."/>
            <person name="Barry K."/>
            <person name="Sandor L."/>
            <person name="Lee J."/>
            <person name="Lipzen A."/>
            <person name="Pangilinan J."/>
            <person name="LaButti K."/>
            <person name="Hainaut M."/>
            <person name="Henrissat B."/>
            <person name="Grigoriev I.V."/>
            <person name="Spatafora J.W."/>
            <person name="Aime M.C."/>
        </authorList>
    </citation>
    <scope>NUCLEOTIDE SEQUENCE [LARGE SCALE GENOMIC DNA]</scope>
    <source>
        <strain evidence="1 2">SA 807</strain>
    </source>
</reference>
<gene>
    <name evidence="1" type="ORF">IE53DRAFT_399612</name>
</gene>
<organism evidence="1 2">
    <name type="scientific">Violaceomyces palustris</name>
    <dbReference type="NCBI Taxonomy" id="1673888"/>
    <lineage>
        <taxon>Eukaryota</taxon>
        <taxon>Fungi</taxon>
        <taxon>Dikarya</taxon>
        <taxon>Basidiomycota</taxon>
        <taxon>Ustilaginomycotina</taxon>
        <taxon>Ustilaginomycetes</taxon>
        <taxon>Violaceomycetales</taxon>
        <taxon>Violaceomycetaceae</taxon>
        <taxon>Violaceomyces</taxon>
    </lineage>
</organism>
<name>A0ACD0P5B2_9BASI</name>
<accession>A0ACD0P5B2</accession>
<evidence type="ECO:0000313" key="2">
    <source>
        <dbReference type="Proteomes" id="UP000245626"/>
    </source>
</evidence>
<keyword evidence="2" id="KW-1185">Reference proteome</keyword>
<sequence length="238" mass="26977">MPHQGELTPSKRGCIVSLAHLGGLSYGQIAAQVGTTKQTVANTLSNFNTRGHCYWTFSPGRPTQASERNNRYILRTIFQHPFDSWNQILGCLEGLTRYRLRKVAKKAGIRHCVAIRKPVLTTKHMEKRLQWAKDNRATDWHHVLFTDESSLEVGGTDRQVRVSRRSGEAYNPRNMTSTFRSGRQSLMVWVGMAYKFKTPLFHISLAPSRVERSARIRAEGLNAQRYADLVIKGPLKAA</sequence>
<protein>
    <submittedName>
        <fullName evidence="1">Uncharacterized protein</fullName>
    </submittedName>
</protein>